<evidence type="ECO:0000256" key="1">
    <source>
        <dbReference type="ARBA" id="ARBA00004304"/>
    </source>
</evidence>
<dbReference type="PROSITE" id="PS51914">
    <property type="entry name" value="MRH"/>
    <property type="match status" value="1"/>
</dbReference>
<dbReference type="GO" id="GO:0015031">
    <property type="term" value="P:protein transport"/>
    <property type="evidence" value="ECO:0007669"/>
    <property type="project" value="UniProtKB-KW"/>
</dbReference>
<accession>F4RJD5</accession>
<dbReference type="GO" id="GO:0000139">
    <property type="term" value="C:Golgi membrane"/>
    <property type="evidence" value="ECO:0007669"/>
    <property type="project" value="UniProtKB-SubCell"/>
</dbReference>
<evidence type="ECO:0000256" key="14">
    <source>
        <dbReference type="ARBA" id="ARBA00023128"/>
    </source>
</evidence>
<evidence type="ECO:0000256" key="13">
    <source>
        <dbReference type="ARBA" id="ARBA00023034"/>
    </source>
</evidence>
<evidence type="ECO:0000256" key="16">
    <source>
        <dbReference type="ARBA" id="ARBA00023157"/>
    </source>
</evidence>
<feature type="domain" description="MRH" evidence="20">
    <location>
        <begin position="37"/>
        <end position="198"/>
    </location>
</feature>
<gene>
    <name evidence="21" type="ORF">MELLADRAFT_105799</name>
</gene>
<dbReference type="InterPro" id="IPR018939">
    <property type="entry name" value="Autophagy-rel_prot_27"/>
</dbReference>
<proteinExistence type="inferred from homology"/>
<evidence type="ECO:0000256" key="7">
    <source>
        <dbReference type="ARBA" id="ARBA00022448"/>
    </source>
</evidence>
<dbReference type="InterPro" id="IPR044865">
    <property type="entry name" value="MRH_dom"/>
</dbReference>
<evidence type="ECO:0000259" key="20">
    <source>
        <dbReference type="PROSITE" id="PS51914"/>
    </source>
</evidence>
<sequence length="282" mass="30677">MTFKPLSLAFKLISILSMVQISQSGSPFTRQSPLEWSDCKFTSEDGARYDFTSLIPQSSWPLNITTDRSTPPTLTIETLLISLCTELKPVEEGCPAGTTVCLSIFNESGEKGGTDRRLISRIPIAGPSRPVVQGGGLSNRDPIRLTIAGGTYNGVQQSTVFNFACATSAAAPRQPKTQYDTSKGFLTIDWPTPLACASASGSPVGTPTGSSGWFGSFVTFIIFIFIAYFLIGIWLNYNKYGGNGWDLIPHQDFWRELPRMISELFRSRRGNGSASRAGYSAI</sequence>
<name>F4RJD5_MELLP</name>
<comment type="subcellular location">
    <subcellularLocation>
        <location evidence="2">Cytoplasmic vesicle membrane</location>
        <topology evidence="2">Single-pass type I membrane protein</topology>
    </subcellularLocation>
    <subcellularLocation>
        <location evidence="4">Golgi apparatus membrane</location>
        <topology evidence="4">Single-pass type I membrane protein</topology>
    </subcellularLocation>
    <subcellularLocation>
        <location evidence="1">Mitochondrion membrane</location>
        <topology evidence="1">Single-pass membrane protein</topology>
    </subcellularLocation>
    <subcellularLocation>
        <location evidence="3">Preautophagosomal structure membrane</location>
        <topology evidence="3">Single-pass type I membrane protein</topology>
    </subcellularLocation>
</comment>
<dbReference type="GO" id="GO:0034045">
    <property type="term" value="C:phagophore assembly site membrane"/>
    <property type="evidence" value="ECO:0007669"/>
    <property type="project" value="UniProtKB-SubCell"/>
</dbReference>
<dbReference type="InterPro" id="IPR009011">
    <property type="entry name" value="Man6P_isomerase_rcpt-bd_dom_sf"/>
</dbReference>
<evidence type="ECO:0000256" key="5">
    <source>
        <dbReference type="ARBA" id="ARBA00005363"/>
    </source>
</evidence>
<dbReference type="Pfam" id="PF09451">
    <property type="entry name" value="ATG27"/>
    <property type="match status" value="1"/>
</dbReference>
<evidence type="ECO:0000256" key="9">
    <source>
        <dbReference type="ARBA" id="ARBA00022729"/>
    </source>
</evidence>
<evidence type="ECO:0000256" key="11">
    <source>
        <dbReference type="ARBA" id="ARBA00022989"/>
    </source>
</evidence>
<dbReference type="EMBL" id="GL883104">
    <property type="protein sequence ID" value="EGG07295.1"/>
    <property type="molecule type" value="Genomic_DNA"/>
</dbReference>
<keyword evidence="16" id="KW-1015">Disulfide bond</keyword>
<evidence type="ECO:0000256" key="12">
    <source>
        <dbReference type="ARBA" id="ARBA00023006"/>
    </source>
</evidence>
<dbReference type="AlphaFoldDB" id="F4RJD5"/>
<keyword evidence="12" id="KW-0072">Autophagy</keyword>
<evidence type="ECO:0000256" key="18">
    <source>
        <dbReference type="SAM" id="Phobius"/>
    </source>
</evidence>
<keyword evidence="11 18" id="KW-1133">Transmembrane helix</keyword>
<dbReference type="Gene3D" id="2.70.130.10">
    <property type="entry name" value="Mannose-6-phosphate receptor binding domain"/>
    <property type="match status" value="1"/>
</dbReference>
<keyword evidence="15 18" id="KW-0472">Membrane</keyword>
<feature type="chain" id="PRO_5003315283" description="Autophagy-related protein 27" evidence="19">
    <location>
        <begin position="25"/>
        <end position="282"/>
    </location>
</feature>
<evidence type="ECO:0000256" key="17">
    <source>
        <dbReference type="ARBA" id="ARBA00023329"/>
    </source>
</evidence>
<dbReference type="HOGENOM" id="CLU_047751_1_0_1"/>
<keyword evidence="8 18" id="KW-0812">Transmembrane</keyword>
<evidence type="ECO:0000256" key="10">
    <source>
        <dbReference type="ARBA" id="ARBA00022927"/>
    </source>
</evidence>
<keyword evidence="14" id="KW-0496">Mitochondrion</keyword>
<organism evidence="22">
    <name type="scientific">Melampsora larici-populina (strain 98AG31 / pathotype 3-4-7)</name>
    <name type="common">Poplar leaf rust fungus</name>
    <dbReference type="NCBI Taxonomy" id="747676"/>
    <lineage>
        <taxon>Eukaryota</taxon>
        <taxon>Fungi</taxon>
        <taxon>Dikarya</taxon>
        <taxon>Basidiomycota</taxon>
        <taxon>Pucciniomycotina</taxon>
        <taxon>Pucciniomycetes</taxon>
        <taxon>Pucciniales</taxon>
        <taxon>Melampsoraceae</taxon>
        <taxon>Melampsora</taxon>
    </lineage>
</organism>
<feature type="transmembrane region" description="Helical" evidence="18">
    <location>
        <begin position="213"/>
        <end position="235"/>
    </location>
</feature>
<dbReference type="eggNOG" id="ENOG502S1VT">
    <property type="taxonomic scope" value="Eukaryota"/>
</dbReference>
<dbReference type="STRING" id="747676.F4RJD5"/>
<evidence type="ECO:0000313" key="21">
    <source>
        <dbReference type="EMBL" id="EGG07295.1"/>
    </source>
</evidence>
<evidence type="ECO:0000256" key="19">
    <source>
        <dbReference type="SAM" id="SignalP"/>
    </source>
</evidence>
<evidence type="ECO:0000256" key="15">
    <source>
        <dbReference type="ARBA" id="ARBA00023136"/>
    </source>
</evidence>
<dbReference type="SUPFAM" id="SSF50911">
    <property type="entry name" value="Mannose 6-phosphate receptor domain"/>
    <property type="match status" value="1"/>
</dbReference>
<keyword evidence="9 19" id="KW-0732">Signal</keyword>
<evidence type="ECO:0000313" key="22">
    <source>
        <dbReference type="Proteomes" id="UP000001072"/>
    </source>
</evidence>
<keyword evidence="13" id="KW-0333">Golgi apparatus</keyword>
<dbReference type="OrthoDB" id="29460at2759"/>
<dbReference type="InParanoid" id="F4RJD5"/>
<dbReference type="RefSeq" id="XP_007409202.1">
    <property type="nucleotide sequence ID" value="XM_007409140.1"/>
</dbReference>
<dbReference type="PANTHER" id="PTHR15071">
    <property type="entry name" value="MANNOSE-6-PHOSPHATE RECEPTOR FAMILY MEMBER"/>
    <property type="match status" value="1"/>
</dbReference>
<dbReference type="GO" id="GO:0006914">
    <property type="term" value="P:autophagy"/>
    <property type="evidence" value="ECO:0007669"/>
    <property type="project" value="UniProtKB-KW"/>
</dbReference>
<evidence type="ECO:0000256" key="4">
    <source>
        <dbReference type="ARBA" id="ARBA00004614"/>
    </source>
</evidence>
<dbReference type="GO" id="GO:0030659">
    <property type="term" value="C:cytoplasmic vesicle membrane"/>
    <property type="evidence" value="ECO:0007669"/>
    <property type="project" value="UniProtKB-SubCell"/>
</dbReference>
<reference evidence="22" key="1">
    <citation type="journal article" date="2011" name="Proc. Natl. Acad. Sci. U.S.A.">
        <title>Obligate biotrophy features unraveled by the genomic analysis of rust fungi.</title>
        <authorList>
            <person name="Duplessis S."/>
            <person name="Cuomo C.A."/>
            <person name="Lin Y.-C."/>
            <person name="Aerts A."/>
            <person name="Tisserant E."/>
            <person name="Veneault-Fourrey C."/>
            <person name="Joly D.L."/>
            <person name="Hacquard S."/>
            <person name="Amselem J."/>
            <person name="Cantarel B.L."/>
            <person name="Chiu R."/>
            <person name="Coutinho P.M."/>
            <person name="Feau N."/>
            <person name="Field M."/>
            <person name="Frey P."/>
            <person name="Gelhaye E."/>
            <person name="Goldberg J."/>
            <person name="Grabherr M.G."/>
            <person name="Kodira C.D."/>
            <person name="Kohler A."/>
            <person name="Kuees U."/>
            <person name="Lindquist E.A."/>
            <person name="Lucas S.M."/>
            <person name="Mago R."/>
            <person name="Mauceli E."/>
            <person name="Morin E."/>
            <person name="Murat C."/>
            <person name="Pangilinan J.L."/>
            <person name="Park R."/>
            <person name="Pearson M."/>
            <person name="Quesneville H."/>
            <person name="Rouhier N."/>
            <person name="Sakthikumar S."/>
            <person name="Salamov A.A."/>
            <person name="Schmutz J."/>
            <person name="Selles B."/>
            <person name="Shapiro H."/>
            <person name="Tanguay P."/>
            <person name="Tuskan G.A."/>
            <person name="Henrissat B."/>
            <person name="Van de Peer Y."/>
            <person name="Rouze P."/>
            <person name="Ellis J.G."/>
            <person name="Dodds P.N."/>
            <person name="Schein J.E."/>
            <person name="Zhong S."/>
            <person name="Hamelin R.C."/>
            <person name="Grigoriev I.V."/>
            <person name="Szabo L.J."/>
            <person name="Martin F."/>
        </authorList>
    </citation>
    <scope>NUCLEOTIDE SEQUENCE [LARGE SCALE GENOMIC DNA]</scope>
    <source>
        <strain evidence="22">98AG31 / pathotype 3-4-7</strain>
    </source>
</reference>
<dbReference type="KEGG" id="mlr:MELLADRAFT_105799"/>
<keyword evidence="10" id="KW-0653">Protein transport</keyword>
<keyword evidence="22" id="KW-1185">Reference proteome</keyword>
<dbReference type="PANTHER" id="PTHR15071:SF13">
    <property type="entry name" value="AUTOPHAGY-RELATED PROTEIN 27"/>
    <property type="match status" value="1"/>
</dbReference>
<evidence type="ECO:0000256" key="6">
    <source>
        <dbReference type="ARBA" id="ARBA00013776"/>
    </source>
</evidence>
<dbReference type="GeneID" id="18922724"/>
<dbReference type="GO" id="GO:0031966">
    <property type="term" value="C:mitochondrial membrane"/>
    <property type="evidence" value="ECO:0007669"/>
    <property type="project" value="UniProtKB-SubCell"/>
</dbReference>
<keyword evidence="17" id="KW-0968">Cytoplasmic vesicle</keyword>
<keyword evidence="7" id="KW-0813">Transport</keyword>
<dbReference type="VEuPathDB" id="FungiDB:MELLADRAFT_105799"/>
<comment type="similarity">
    <text evidence="5">Belongs to the ATG27 family.</text>
</comment>
<evidence type="ECO:0000256" key="3">
    <source>
        <dbReference type="ARBA" id="ARBA00004472"/>
    </source>
</evidence>
<feature type="signal peptide" evidence="19">
    <location>
        <begin position="1"/>
        <end position="24"/>
    </location>
</feature>
<evidence type="ECO:0000256" key="2">
    <source>
        <dbReference type="ARBA" id="ARBA00004358"/>
    </source>
</evidence>
<evidence type="ECO:0000256" key="8">
    <source>
        <dbReference type="ARBA" id="ARBA00022692"/>
    </source>
</evidence>
<dbReference type="Proteomes" id="UP000001072">
    <property type="component" value="Unassembled WGS sequence"/>
</dbReference>
<protein>
    <recommendedName>
        <fullName evidence="6">Autophagy-related protein 27</fullName>
    </recommendedName>
</protein>